<dbReference type="EMBL" id="JAUZQC010000003">
    <property type="protein sequence ID" value="KAK5873639.1"/>
    <property type="molecule type" value="Genomic_DNA"/>
</dbReference>
<sequence length="81" mass="9259">MALALLSPFIWSERALAPVLVCRWPSSHLASPLSLSSPDSWLPPPAADRRQVLGLHERMHALHKHTRRCGEWLRCIWMLTP</sequence>
<organism evidence="2 3">
    <name type="scientific">Eleginops maclovinus</name>
    <name type="common">Patagonian blennie</name>
    <name type="synonym">Eleginus maclovinus</name>
    <dbReference type="NCBI Taxonomy" id="56733"/>
    <lineage>
        <taxon>Eukaryota</taxon>
        <taxon>Metazoa</taxon>
        <taxon>Chordata</taxon>
        <taxon>Craniata</taxon>
        <taxon>Vertebrata</taxon>
        <taxon>Euteleostomi</taxon>
        <taxon>Actinopterygii</taxon>
        <taxon>Neopterygii</taxon>
        <taxon>Teleostei</taxon>
        <taxon>Neoteleostei</taxon>
        <taxon>Acanthomorphata</taxon>
        <taxon>Eupercaria</taxon>
        <taxon>Perciformes</taxon>
        <taxon>Notothenioidei</taxon>
        <taxon>Eleginopidae</taxon>
        <taxon>Eleginops</taxon>
    </lineage>
</organism>
<evidence type="ECO:0000256" key="1">
    <source>
        <dbReference type="SAM" id="SignalP"/>
    </source>
</evidence>
<name>A0AAN7Y891_ELEMC</name>
<feature type="chain" id="PRO_5042836818" description="Secreted protein" evidence="1">
    <location>
        <begin position="18"/>
        <end position="81"/>
    </location>
</feature>
<evidence type="ECO:0000313" key="2">
    <source>
        <dbReference type="EMBL" id="KAK5873639.1"/>
    </source>
</evidence>
<evidence type="ECO:0000313" key="3">
    <source>
        <dbReference type="Proteomes" id="UP001346869"/>
    </source>
</evidence>
<dbReference type="AlphaFoldDB" id="A0AAN7Y891"/>
<keyword evidence="3" id="KW-1185">Reference proteome</keyword>
<protein>
    <recommendedName>
        <fullName evidence="4">Secreted protein</fullName>
    </recommendedName>
</protein>
<proteinExistence type="predicted"/>
<gene>
    <name evidence="2" type="ORF">PBY51_018664</name>
</gene>
<feature type="signal peptide" evidence="1">
    <location>
        <begin position="1"/>
        <end position="17"/>
    </location>
</feature>
<comment type="caution">
    <text evidence="2">The sequence shown here is derived from an EMBL/GenBank/DDBJ whole genome shotgun (WGS) entry which is preliminary data.</text>
</comment>
<dbReference type="Proteomes" id="UP001346869">
    <property type="component" value="Unassembled WGS sequence"/>
</dbReference>
<keyword evidence="1" id="KW-0732">Signal</keyword>
<accession>A0AAN7Y891</accession>
<reference evidence="2 3" key="1">
    <citation type="journal article" date="2023" name="Genes (Basel)">
        <title>Chromosome-Level Genome Assembly and Circadian Gene Repertoire of the Patagonia Blennie Eleginops maclovinus-The Closest Ancestral Proxy of Antarctic Cryonotothenioids.</title>
        <authorList>
            <person name="Cheng C.C."/>
            <person name="Rivera-Colon A.G."/>
            <person name="Minhas B.F."/>
            <person name="Wilson L."/>
            <person name="Rayamajhi N."/>
            <person name="Vargas-Chacoff L."/>
            <person name="Catchen J.M."/>
        </authorList>
    </citation>
    <scope>NUCLEOTIDE SEQUENCE [LARGE SCALE GENOMIC DNA]</scope>
    <source>
        <strain evidence="2">JMC-PN-2008</strain>
    </source>
</reference>
<reference evidence="2 3" key="2">
    <citation type="journal article" date="2023" name="Mol. Biol. Evol.">
        <title>Genomics of Secondarily Temperate Adaptation in the Only Non-Antarctic Icefish.</title>
        <authorList>
            <person name="Rivera-Colon A.G."/>
            <person name="Rayamajhi N."/>
            <person name="Minhas B.F."/>
            <person name="Madrigal G."/>
            <person name="Bilyk K.T."/>
            <person name="Yoon V."/>
            <person name="Hune M."/>
            <person name="Gregory S."/>
            <person name="Cheng C.H.C."/>
            <person name="Catchen J.M."/>
        </authorList>
    </citation>
    <scope>NUCLEOTIDE SEQUENCE [LARGE SCALE GENOMIC DNA]</scope>
    <source>
        <strain evidence="2">JMC-PN-2008</strain>
    </source>
</reference>
<evidence type="ECO:0008006" key="4">
    <source>
        <dbReference type="Google" id="ProtNLM"/>
    </source>
</evidence>